<dbReference type="GeneID" id="34446634"/>
<evidence type="ECO:0000313" key="1">
    <source>
        <dbReference type="EMBL" id="OGM47824.1"/>
    </source>
</evidence>
<evidence type="ECO:0000313" key="2">
    <source>
        <dbReference type="Proteomes" id="UP000179179"/>
    </source>
</evidence>
<dbReference type="SUPFAM" id="SSF56112">
    <property type="entry name" value="Protein kinase-like (PK-like)"/>
    <property type="match status" value="1"/>
</dbReference>
<reference evidence="1 2" key="1">
    <citation type="journal article" date="2016" name="Genome Biol. Evol.">
        <title>Draft genome sequence of an aflatoxigenic Aspergillus species, A. bombycis.</title>
        <authorList>
            <person name="Moore G.G."/>
            <person name="Mack B.M."/>
            <person name="Beltz S.B."/>
            <person name="Gilbert M.K."/>
        </authorList>
    </citation>
    <scope>NUCLEOTIDE SEQUENCE [LARGE SCALE GENOMIC DNA]</scope>
    <source>
        <strain evidence="2">NRRL 26010</strain>
    </source>
</reference>
<dbReference type="EMBL" id="LYCR01000020">
    <property type="protein sequence ID" value="OGM47824.1"/>
    <property type="molecule type" value="Genomic_DNA"/>
</dbReference>
<name>A0A1F8A7Y1_9EURO</name>
<dbReference type="Gene3D" id="1.10.510.10">
    <property type="entry name" value="Transferase(Phosphotransferase) domain 1"/>
    <property type="match status" value="1"/>
</dbReference>
<organism evidence="1 2">
    <name type="scientific">Aspergillus bombycis</name>
    <dbReference type="NCBI Taxonomy" id="109264"/>
    <lineage>
        <taxon>Eukaryota</taxon>
        <taxon>Fungi</taxon>
        <taxon>Dikarya</taxon>
        <taxon>Ascomycota</taxon>
        <taxon>Pezizomycotina</taxon>
        <taxon>Eurotiomycetes</taxon>
        <taxon>Eurotiomycetidae</taxon>
        <taxon>Eurotiales</taxon>
        <taxon>Aspergillaceae</taxon>
        <taxon>Aspergillus</taxon>
    </lineage>
</organism>
<keyword evidence="2" id="KW-1185">Reference proteome</keyword>
<protein>
    <recommendedName>
        <fullName evidence="3">Protein kinase domain-containing protein</fullName>
    </recommendedName>
</protein>
<dbReference type="Proteomes" id="UP000179179">
    <property type="component" value="Unassembled WGS sequence"/>
</dbReference>
<gene>
    <name evidence="1" type="ORF">ABOM_003244</name>
</gene>
<dbReference type="Pfam" id="PF06293">
    <property type="entry name" value="Kdo"/>
    <property type="match status" value="1"/>
</dbReference>
<sequence>MAFENVDALEIMFKQQLCSSDYSVVFLVLLRSQTCIMKVRHGPGVLDGFTNRRVVSWISTYLSLQHIIDLRSKGYAIVELWPQFLGTLEKFDPRQCQPFRKAFIEDQSLPSAIFLAYIPNLDMPNLQNCTEKRLEALVRGVREIHEASVRHRDPKPRNIMVINDDPDRVVWVDVDRAETYNKKQLTDRQKDFLDEEEIMVREFRNGLVSPLMPFIFRPVEVFAQYIFVSVMRH</sequence>
<evidence type="ECO:0008006" key="3">
    <source>
        <dbReference type="Google" id="ProtNLM"/>
    </source>
</evidence>
<proteinExistence type="predicted"/>
<accession>A0A1F8A7Y1</accession>
<dbReference type="InterPro" id="IPR011009">
    <property type="entry name" value="Kinase-like_dom_sf"/>
</dbReference>
<dbReference type="RefSeq" id="XP_022391541.1">
    <property type="nucleotide sequence ID" value="XM_022530374.1"/>
</dbReference>
<comment type="caution">
    <text evidence="1">The sequence shown here is derived from an EMBL/GenBank/DDBJ whole genome shotgun (WGS) entry which is preliminary data.</text>
</comment>
<dbReference type="OrthoDB" id="4185642at2759"/>
<dbReference type="STRING" id="109264.A0A1F8A7Y1"/>
<dbReference type="AlphaFoldDB" id="A0A1F8A7Y1"/>